<evidence type="ECO:0000259" key="2">
    <source>
        <dbReference type="Pfam" id="PF14303"/>
    </source>
</evidence>
<proteinExistence type="predicted"/>
<evidence type="ECO:0000256" key="1">
    <source>
        <dbReference type="SAM" id="MobiDB-lite"/>
    </source>
</evidence>
<sequence>MDSQNIYHPTFDDKFEVESLPLPSPFEELQSNNGKKKASRKHNFSIEEDLMLVSAWLNVSLDAGTSGNQTHKTYWGRMHDYFHEHKTFQSDRNSNSLMKRWSIINLAVCKFCGFFAQVEGLNQSGKTDQDKIQDSKMLYQNTQGLSFPYEHCWNILRFQEKWIQVTYKNKSKKKAKRSENDSRSNSSPIGLEDNELDVFFTSSEMTDKNKSKKKAKRSENDSPSNLSPIGLEDNELDVFTSSEMTHGIDVENRKINIFENSPDMRMASCMEQFVECKRNYYEERKKKSDRDHEESVMSKDLSNMNEFQVLYWKKKQEEILREKGWI</sequence>
<dbReference type="InterPro" id="IPR029466">
    <property type="entry name" value="NAM-associated_C"/>
</dbReference>
<dbReference type="EMBL" id="JAVIJP010000032">
    <property type="protein sequence ID" value="KAL3632023.1"/>
    <property type="molecule type" value="Genomic_DNA"/>
</dbReference>
<gene>
    <name evidence="3" type="ORF">CASFOL_025007</name>
</gene>
<reference evidence="4" key="1">
    <citation type="journal article" date="2024" name="IScience">
        <title>Strigolactones Initiate the Formation of Haustorium-like Structures in Castilleja.</title>
        <authorList>
            <person name="Buerger M."/>
            <person name="Peterson D."/>
            <person name="Chory J."/>
        </authorList>
    </citation>
    <scope>NUCLEOTIDE SEQUENCE [LARGE SCALE GENOMIC DNA]</scope>
</reference>
<evidence type="ECO:0000313" key="4">
    <source>
        <dbReference type="Proteomes" id="UP001632038"/>
    </source>
</evidence>
<organism evidence="3 4">
    <name type="scientific">Castilleja foliolosa</name>
    <dbReference type="NCBI Taxonomy" id="1961234"/>
    <lineage>
        <taxon>Eukaryota</taxon>
        <taxon>Viridiplantae</taxon>
        <taxon>Streptophyta</taxon>
        <taxon>Embryophyta</taxon>
        <taxon>Tracheophyta</taxon>
        <taxon>Spermatophyta</taxon>
        <taxon>Magnoliopsida</taxon>
        <taxon>eudicotyledons</taxon>
        <taxon>Gunneridae</taxon>
        <taxon>Pentapetalae</taxon>
        <taxon>asterids</taxon>
        <taxon>lamiids</taxon>
        <taxon>Lamiales</taxon>
        <taxon>Orobanchaceae</taxon>
        <taxon>Pedicularideae</taxon>
        <taxon>Castillejinae</taxon>
        <taxon>Castilleja</taxon>
    </lineage>
</organism>
<feature type="region of interest" description="Disordered" evidence="1">
    <location>
        <begin position="207"/>
        <end position="232"/>
    </location>
</feature>
<protein>
    <recommendedName>
        <fullName evidence="2">No apical meristem-associated C-terminal domain-containing protein</fullName>
    </recommendedName>
</protein>
<dbReference type="Proteomes" id="UP001632038">
    <property type="component" value="Unassembled WGS sequence"/>
</dbReference>
<comment type="caution">
    <text evidence="3">The sequence shown here is derived from an EMBL/GenBank/DDBJ whole genome shotgun (WGS) entry which is preliminary data.</text>
</comment>
<name>A0ABD3CPY3_9LAMI</name>
<accession>A0ABD3CPY3</accession>
<evidence type="ECO:0000313" key="3">
    <source>
        <dbReference type="EMBL" id="KAL3632023.1"/>
    </source>
</evidence>
<keyword evidence="4" id="KW-1185">Reference proteome</keyword>
<dbReference type="PANTHER" id="PTHR45125:SF51">
    <property type="entry name" value="F21J9.4-RELATED"/>
    <property type="match status" value="1"/>
</dbReference>
<dbReference type="PANTHER" id="PTHR45125">
    <property type="entry name" value="F21J9.4-RELATED"/>
    <property type="match status" value="1"/>
</dbReference>
<dbReference type="Pfam" id="PF14303">
    <property type="entry name" value="NAM-associated"/>
    <property type="match status" value="1"/>
</dbReference>
<dbReference type="AlphaFoldDB" id="A0ABD3CPY3"/>
<feature type="domain" description="No apical meristem-associated C-terminal" evidence="2">
    <location>
        <begin position="147"/>
        <end position="319"/>
    </location>
</feature>